<sequence length="611" mass="66935">MQSYLQSRRIGLAVQAQIERGRDRAALITRNSGLVQPQQQHNGDGAITGQESQPAALFEEKTESIEGFQRPEGDVERQISSRSSTSSSTGDEDEDPGTAAYRTQTATTQYSARGALGHSLTGIHARDRATHEGKGSKVFVVGWEGPDDPANPRNWTVTKRVCCTLQISLIAGAVGCASGIDATILPQAAADLGVSDVAESLATGMYLLGQGLGGLIAGPFSETFGRNYVYAGSMIIFMLWIMASGLAPNFGAQIVFRFFAGLAASTPLVCSGGSVSDMYNSLEKTWGFPLYAIAAFGGPMLGAVMGAYIGPSPLVSWRWTEWTTMILAGLIVVLVLLFMPETYAPLILQWKAEHLRRLTGDDRYRSAHEIVDATLFSRLKISMSRPFLFLPEPIVVAMTLYLSVVYIVLFTFLIGWPWIFEYPYEIGQGLSNIIFIAMFVGLQFTFILIPIIYRITIKHVKRAEAQGGDGSQFDPEVRLWYAMLGSAIAIPVSLFWMGWTSNKNISIWSPILAVCLFGYGVMGIFICAYMYIIDSYEMYSASALTFVSLVRYVCAGGMTVVGIPFYKNMGTAYTLTILACISCLLAPIPYVLFKWGHLLRKRSKYASSKDI</sequence>
<dbReference type="InterPro" id="IPR036259">
    <property type="entry name" value="MFS_trans_sf"/>
</dbReference>
<feature type="region of interest" description="Disordered" evidence="5">
    <location>
        <begin position="30"/>
        <end position="49"/>
    </location>
</feature>
<keyword evidence="4 6" id="KW-0472">Membrane</keyword>
<gene>
    <name evidence="8" type="ORF">PFICI_12334</name>
</gene>
<dbReference type="CDD" id="cd17323">
    <property type="entry name" value="MFS_Tpo1_MDR_like"/>
    <property type="match status" value="1"/>
</dbReference>
<dbReference type="InParanoid" id="W3WN97"/>
<evidence type="ECO:0000256" key="5">
    <source>
        <dbReference type="SAM" id="MobiDB-lite"/>
    </source>
</evidence>
<dbReference type="eggNOG" id="KOG0255">
    <property type="taxonomic scope" value="Eukaryota"/>
</dbReference>
<keyword evidence="2 6" id="KW-0812">Transmembrane</keyword>
<dbReference type="AlphaFoldDB" id="W3WN97"/>
<dbReference type="KEGG" id="pfy:PFICI_12334"/>
<comment type="subcellular location">
    <subcellularLocation>
        <location evidence="1">Membrane</location>
        <topology evidence="1">Multi-pass membrane protein</topology>
    </subcellularLocation>
</comment>
<dbReference type="GeneID" id="19277347"/>
<feature type="transmembrane region" description="Helical" evidence="6">
    <location>
        <begin position="432"/>
        <end position="453"/>
    </location>
</feature>
<proteinExistence type="predicted"/>
<dbReference type="OMA" id="GIFGCPP"/>
<dbReference type="GO" id="GO:0005886">
    <property type="term" value="C:plasma membrane"/>
    <property type="evidence" value="ECO:0007669"/>
    <property type="project" value="TreeGrafter"/>
</dbReference>
<keyword evidence="3 6" id="KW-1133">Transmembrane helix</keyword>
<dbReference type="RefSeq" id="XP_007839106.1">
    <property type="nucleotide sequence ID" value="XM_007840915.1"/>
</dbReference>
<feature type="compositionally biased region" description="Polar residues" evidence="5">
    <location>
        <begin position="30"/>
        <end position="42"/>
    </location>
</feature>
<dbReference type="GO" id="GO:0022857">
    <property type="term" value="F:transmembrane transporter activity"/>
    <property type="evidence" value="ECO:0007669"/>
    <property type="project" value="InterPro"/>
</dbReference>
<reference evidence="9" key="1">
    <citation type="journal article" date="2015" name="BMC Genomics">
        <title>Genomic and transcriptomic analysis of the endophytic fungus Pestalotiopsis fici reveals its lifestyle and high potential for synthesis of natural products.</title>
        <authorList>
            <person name="Wang X."/>
            <person name="Zhang X."/>
            <person name="Liu L."/>
            <person name="Xiang M."/>
            <person name="Wang W."/>
            <person name="Sun X."/>
            <person name="Che Y."/>
            <person name="Guo L."/>
            <person name="Liu G."/>
            <person name="Guo L."/>
            <person name="Wang C."/>
            <person name="Yin W.B."/>
            <person name="Stadler M."/>
            <person name="Zhang X."/>
            <person name="Liu X."/>
        </authorList>
    </citation>
    <scope>NUCLEOTIDE SEQUENCE [LARGE SCALE GENOMIC DNA]</scope>
    <source>
        <strain evidence="9">W106-1 / CGMCC3.15140</strain>
    </source>
</reference>
<evidence type="ECO:0000313" key="9">
    <source>
        <dbReference type="Proteomes" id="UP000030651"/>
    </source>
</evidence>
<evidence type="ECO:0000256" key="6">
    <source>
        <dbReference type="SAM" id="Phobius"/>
    </source>
</evidence>
<evidence type="ECO:0000256" key="3">
    <source>
        <dbReference type="ARBA" id="ARBA00022989"/>
    </source>
</evidence>
<dbReference type="Gene3D" id="1.20.1250.20">
    <property type="entry name" value="MFS general substrate transporter like domains"/>
    <property type="match status" value="1"/>
</dbReference>
<dbReference type="PANTHER" id="PTHR23502:SF47">
    <property type="entry name" value="MAJOR FACILITATOR SUPERFAMILY (MFS) PROFILE DOMAIN-CONTAINING PROTEIN-RELATED"/>
    <property type="match status" value="1"/>
</dbReference>
<dbReference type="HOGENOM" id="CLU_008455_11_1_1"/>
<feature type="transmembrane region" description="Helical" evidence="6">
    <location>
        <begin position="322"/>
        <end position="348"/>
    </location>
</feature>
<dbReference type="PROSITE" id="PS50850">
    <property type="entry name" value="MFS"/>
    <property type="match status" value="1"/>
</dbReference>
<organism evidence="8 9">
    <name type="scientific">Pestalotiopsis fici (strain W106-1 / CGMCC3.15140)</name>
    <dbReference type="NCBI Taxonomy" id="1229662"/>
    <lineage>
        <taxon>Eukaryota</taxon>
        <taxon>Fungi</taxon>
        <taxon>Dikarya</taxon>
        <taxon>Ascomycota</taxon>
        <taxon>Pezizomycotina</taxon>
        <taxon>Sordariomycetes</taxon>
        <taxon>Xylariomycetidae</taxon>
        <taxon>Amphisphaeriales</taxon>
        <taxon>Sporocadaceae</taxon>
        <taxon>Pestalotiopsis</taxon>
    </lineage>
</organism>
<evidence type="ECO:0000259" key="7">
    <source>
        <dbReference type="PROSITE" id="PS50850"/>
    </source>
</evidence>
<feature type="transmembrane region" description="Helical" evidence="6">
    <location>
        <begin position="479"/>
        <end position="499"/>
    </location>
</feature>
<dbReference type="Pfam" id="PF07690">
    <property type="entry name" value="MFS_1"/>
    <property type="match status" value="1"/>
</dbReference>
<feature type="compositionally biased region" description="Low complexity" evidence="5">
    <location>
        <begin position="80"/>
        <end position="89"/>
    </location>
</feature>
<dbReference type="OrthoDB" id="3936150at2759"/>
<dbReference type="InterPro" id="IPR020846">
    <property type="entry name" value="MFS_dom"/>
</dbReference>
<feature type="region of interest" description="Disordered" evidence="5">
    <location>
        <begin position="64"/>
        <end position="98"/>
    </location>
</feature>
<protein>
    <recommendedName>
        <fullName evidence="7">Major facilitator superfamily (MFS) profile domain-containing protein</fullName>
    </recommendedName>
</protein>
<keyword evidence="9" id="KW-1185">Reference proteome</keyword>
<feature type="transmembrane region" description="Helical" evidence="6">
    <location>
        <begin position="254"/>
        <end position="276"/>
    </location>
</feature>
<dbReference type="InterPro" id="IPR011701">
    <property type="entry name" value="MFS"/>
</dbReference>
<dbReference type="EMBL" id="KI912118">
    <property type="protein sequence ID" value="ETS75390.1"/>
    <property type="molecule type" value="Genomic_DNA"/>
</dbReference>
<feature type="transmembrane region" description="Helical" evidence="6">
    <location>
        <begin position="387"/>
        <end position="420"/>
    </location>
</feature>
<feature type="domain" description="Major facilitator superfamily (MFS) profile" evidence="7">
    <location>
        <begin position="163"/>
        <end position="597"/>
    </location>
</feature>
<feature type="transmembrane region" description="Helical" evidence="6">
    <location>
        <begin position="544"/>
        <end position="566"/>
    </location>
</feature>
<dbReference type="PANTHER" id="PTHR23502">
    <property type="entry name" value="MAJOR FACILITATOR SUPERFAMILY"/>
    <property type="match status" value="1"/>
</dbReference>
<dbReference type="Proteomes" id="UP000030651">
    <property type="component" value="Unassembled WGS sequence"/>
</dbReference>
<evidence type="ECO:0000313" key="8">
    <source>
        <dbReference type="EMBL" id="ETS75390.1"/>
    </source>
</evidence>
<dbReference type="SUPFAM" id="SSF103473">
    <property type="entry name" value="MFS general substrate transporter"/>
    <property type="match status" value="1"/>
</dbReference>
<evidence type="ECO:0000256" key="1">
    <source>
        <dbReference type="ARBA" id="ARBA00004141"/>
    </source>
</evidence>
<name>W3WN97_PESFW</name>
<feature type="transmembrane region" description="Helical" evidence="6">
    <location>
        <begin position="572"/>
        <end position="593"/>
    </location>
</feature>
<evidence type="ECO:0000256" key="2">
    <source>
        <dbReference type="ARBA" id="ARBA00022692"/>
    </source>
</evidence>
<evidence type="ECO:0000256" key="4">
    <source>
        <dbReference type="ARBA" id="ARBA00023136"/>
    </source>
</evidence>
<feature type="compositionally biased region" description="Basic and acidic residues" evidence="5">
    <location>
        <begin position="64"/>
        <end position="79"/>
    </location>
</feature>
<accession>W3WN97</accession>
<feature type="transmembrane region" description="Helical" evidence="6">
    <location>
        <begin position="505"/>
        <end position="532"/>
    </location>
</feature>
<feature type="transmembrane region" description="Helical" evidence="6">
    <location>
        <begin position="228"/>
        <end position="248"/>
    </location>
</feature>
<feature type="transmembrane region" description="Helical" evidence="6">
    <location>
        <begin position="288"/>
        <end position="310"/>
    </location>
</feature>